<keyword evidence="5" id="KW-0411">Iron-sulfur</keyword>
<keyword evidence="3" id="KW-0479">Metal-binding</keyword>
<evidence type="ECO:0000256" key="2">
    <source>
        <dbReference type="ARBA" id="ARBA00022714"/>
    </source>
</evidence>
<evidence type="ECO:0000256" key="1">
    <source>
        <dbReference type="ARBA" id="ARBA00008983"/>
    </source>
</evidence>
<evidence type="ECO:0000256" key="3">
    <source>
        <dbReference type="ARBA" id="ARBA00022723"/>
    </source>
</evidence>
<keyword evidence="9" id="KW-1185">Reference proteome</keyword>
<dbReference type="InterPro" id="IPR002109">
    <property type="entry name" value="Glutaredoxin"/>
</dbReference>
<dbReference type="EMBL" id="JBBNAG010000002">
    <property type="protein sequence ID" value="KAK9159102.1"/>
    <property type="molecule type" value="Genomic_DNA"/>
</dbReference>
<evidence type="ECO:0000256" key="6">
    <source>
        <dbReference type="ARBA" id="ARBA00023284"/>
    </source>
</evidence>
<dbReference type="AlphaFoldDB" id="A0AAP0KUT3"/>
<organism evidence="8 9">
    <name type="scientific">Stephania cephalantha</name>
    <dbReference type="NCBI Taxonomy" id="152367"/>
    <lineage>
        <taxon>Eukaryota</taxon>
        <taxon>Viridiplantae</taxon>
        <taxon>Streptophyta</taxon>
        <taxon>Embryophyta</taxon>
        <taxon>Tracheophyta</taxon>
        <taxon>Spermatophyta</taxon>
        <taxon>Magnoliopsida</taxon>
        <taxon>Ranunculales</taxon>
        <taxon>Menispermaceae</taxon>
        <taxon>Menispermoideae</taxon>
        <taxon>Cissampelideae</taxon>
        <taxon>Stephania</taxon>
    </lineage>
</organism>
<gene>
    <name evidence="8" type="ORF">Scep_005676</name>
</gene>
<keyword evidence="6" id="KW-0676">Redox-active center</keyword>
<protein>
    <recommendedName>
        <fullName evidence="7">Glutaredoxin domain-containing protein</fullName>
    </recommendedName>
</protein>
<dbReference type="GO" id="GO:0051537">
    <property type="term" value="F:2 iron, 2 sulfur cluster binding"/>
    <property type="evidence" value="ECO:0007669"/>
    <property type="project" value="UniProtKB-KW"/>
</dbReference>
<dbReference type="NCBIfam" id="TIGR00365">
    <property type="entry name" value="Grx4 family monothiol glutaredoxin"/>
    <property type="match status" value="1"/>
</dbReference>
<accession>A0AAP0KUT3</accession>
<dbReference type="Gene3D" id="3.40.30.10">
    <property type="entry name" value="Glutaredoxin"/>
    <property type="match status" value="1"/>
</dbReference>
<evidence type="ECO:0000313" key="9">
    <source>
        <dbReference type="Proteomes" id="UP001419268"/>
    </source>
</evidence>
<dbReference type="GO" id="GO:0046872">
    <property type="term" value="F:metal ion binding"/>
    <property type="evidence" value="ECO:0007669"/>
    <property type="project" value="UniProtKB-KW"/>
</dbReference>
<dbReference type="InterPro" id="IPR033658">
    <property type="entry name" value="GRX_PICOT-like"/>
</dbReference>
<dbReference type="InterPro" id="IPR036249">
    <property type="entry name" value="Thioredoxin-like_sf"/>
</dbReference>
<evidence type="ECO:0000259" key="7">
    <source>
        <dbReference type="Pfam" id="PF00462"/>
    </source>
</evidence>
<sequence length="302" mass="33056">MATIANTSALQSSSSSSRTLNSILPPRKLLASRLSYTQRFNLSPNPLSISSKPNVNSKKRLSNLHVICAVKKLAETELVAVPAETEELAGKFPSSSGVYAVYDGNTELQFIGISRSISASVLAHRKSVPELCVTVKAGVVDEPDRTALTQAWKSWMEEHIGATGKVPPGNESGNAIWVKRSQKKSDLRLTPGRHVQLTVPLEELIDRLVKENKVVAFIKGSRSAPQCGFSQRVIGILEREGVDFESLDVLDEDHNTGLREALKRYSNWPTFPQIFVNGELVGGCDILTSMQEKGELTALFKK</sequence>
<evidence type="ECO:0000256" key="4">
    <source>
        <dbReference type="ARBA" id="ARBA00023004"/>
    </source>
</evidence>
<dbReference type="PANTHER" id="PTHR10293:SF45">
    <property type="entry name" value="BIFUNCTIONAL MONOTHIOL GLUTAREDOXIN-S16, CHLOROPLASTIC"/>
    <property type="match status" value="1"/>
</dbReference>
<dbReference type="PROSITE" id="PS51354">
    <property type="entry name" value="GLUTAREDOXIN_2"/>
    <property type="match status" value="1"/>
</dbReference>
<proteinExistence type="inferred from homology"/>
<reference evidence="8 9" key="1">
    <citation type="submission" date="2024-01" db="EMBL/GenBank/DDBJ databases">
        <title>Genome assemblies of Stephania.</title>
        <authorList>
            <person name="Yang L."/>
        </authorList>
    </citation>
    <scope>NUCLEOTIDE SEQUENCE [LARGE SCALE GENOMIC DNA]</scope>
    <source>
        <strain evidence="8">JXDWG</strain>
        <tissue evidence="8">Leaf</tissue>
    </source>
</reference>
<evidence type="ECO:0000313" key="8">
    <source>
        <dbReference type="EMBL" id="KAK9159102.1"/>
    </source>
</evidence>
<feature type="domain" description="Glutaredoxin" evidence="7">
    <location>
        <begin position="214"/>
        <end position="281"/>
    </location>
</feature>
<dbReference type="SUPFAM" id="SSF52833">
    <property type="entry name" value="Thioredoxin-like"/>
    <property type="match status" value="1"/>
</dbReference>
<dbReference type="GO" id="GO:0005759">
    <property type="term" value="C:mitochondrial matrix"/>
    <property type="evidence" value="ECO:0007669"/>
    <property type="project" value="TreeGrafter"/>
</dbReference>
<dbReference type="InterPro" id="IPR004480">
    <property type="entry name" value="Monothiol_GRX-rel"/>
</dbReference>
<keyword evidence="4" id="KW-0408">Iron</keyword>
<name>A0AAP0KUT3_9MAGN</name>
<dbReference type="Proteomes" id="UP001419268">
    <property type="component" value="Unassembled WGS sequence"/>
</dbReference>
<dbReference type="CDD" id="cd03028">
    <property type="entry name" value="GRX_PICOT_like"/>
    <property type="match status" value="1"/>
</dbReference>
<comment type="similarity">
    <text evidence="1">Belongs to the glutaredoxin family. CGFS subfamily.</text>
</comment>
<evidence type="ECO:0000256" key="5">
    <source>
        <dbReference type="ARBA" id="ARBA00023014"/>
    </source>
</evidence>
<dbReference type="Pfam" id="PF00462">
    <property type="entry name" value="Glutaredoxin"/>
    <property type="match status" value="1"/>
</dbReference>
<keyword evidence="2" id="KW-0001">2Fe-2S</keyword>
<comment type="caution">
    <text evidence="8">The sequence shown here is derived from an EMBL/GenBank/DDBJ whole genome shotgun (WGS) entry which is preliminary data.</text>
</comment>
<dbReference type="FunFam" id="3.40.30.10:FF:000005">
    <property type="entry name" value="Glutaredoxin 5"/>
    <property type="match status" value="1"/>
</dbReference>
<dbReference type="PANTHER" id="PTHR10293">
    <property type="entry name" value="GLUTAREDOXIN FAMILY MEMBER"/>
    <property type="match status" value="1"/>
</dbReference>